<evidence type="ECO:0000313" key="2">
    <source>
        <dbReference type="Proteomes" id="UP000242770"/>
    </source>
</evidence>
<protein>
    <submittedName>
        <fullName evidence="1">Uncharacterized protein</fullName>
    </submittedName>
</protein>
<name>A0A0F7RY58_9BASI</name>
<dbReference type="Proteomes" id="UP000242770">
    <property type="component" value="Unassembled WGS sequence"/>
</dbReference>
<reference evidence="2" key="1">
    <citation type="submission" date="2014-06" db="EMBL/GenBank/DDBJ databases">
        <authorList>
            <person name="Berkman P.J."/>
        </authorList>
    </citation>
    <scope>NUCLEOTIDE SEQUENCE [LARGE SCALE GENOMIC DNA]</scope>
</reference>
<gene>
    <name evidence="1" type="primary">SSCI66110.1</name>
</gene>
<sequence length="34" mass="3960">MNENAVRCNRMQQFSTGRSLEILLPYTSPYVARL</sequence>
<evidence type="ECO:0000313" key="1">
    <source>
        <dbReference type="EMBL" id="CDS01420.1"/>
    </source>
</evidence>
<accession>A0A0F7RY58</accession>
<dbReference type="EMBL" id="CCFA01003925">
    <property type="protein sequence ID" value="CDS01420.1"/>
    <property type="molecule type" value="Genomic_DNA"/>
</dbReference>
<keyword evidence="2" id="KW-1185">Reference proteome</keyword>
<proteinExistence type="predicted"/>
<organism evidence="1 2">
    <name type="scientific">Sporisorium scitamineum</name>
    <dbReference type="NCBI Taxonomy" id="49012"/>
    <lineage>
        <taxon>Eukaryota</taxon>
        <taxon>Fungi</taxon>
        <taxon>Dikarya</taxon>
        <taxon>Basidiomycota</taxon>
        <taxon>Ustilaginomycotina</taxon>
        <taxon>Ustilaginomycetes</taxon>
        <taxon>Ustilaginales</taxon>
        <taxon>Ustilaginaceae</taxon>
        <taxon>Sporisorium</taxon>
    </lineage>
</organism>
<dbReference type="AlphaFoldDB" id="A0A0F7RY58"/>